<feature type="transmembrane region" description="Helical" evidence="1">
    <location>
        <begin position="216"/>
        <end position="234"/>
    </location>
</feature>
<name>A0ABY6IB12_STRPE</name>
<organism evidence="2 3">
    <name type="scientific">Streptomyces peucetius</name>
    <dbReference type="NCBI Taxonomy" id="1950"/>
    <lineage>
        <taxon>Bacteria</taxon>
        <taxon>Bacillati</taxon>
        <taxon>Actinomycetota</taxon>
        <taxon>Actinomycetes</taxon>
        <taxon>Kitasatosporales</taxon>
        <taxon>Streptomycetaceae</taxon>
        <taxon>Streptomyces</taxon>
    </lineage>
</organism>
<feature type="transmembrane region" description="Helical" evidence="1">
    <location>
        <begin position="190"/>
        <end position="210"/>
    </location>
</feature>
<dbReference type="RefSeq" id="WP_264246859.1">
    <property type="nucleotide sequence ID" value="NZ_CP107567.1"/>
</dbReference>
<accession>A0ABY6IB12</accession>
<keyword evidence="3" id="KW-1185">Reference proteome</keyword>
<proteinExistence type="predicted"/>
<feature type="transmembrane region" description="Helical" evidence="1">
    <location>
        <begin position="55"/>
        <end position="73"/>
    </location>
</feature>
<keyword evidence="1" id="KW-0472">Membrane</keyword>
<evidence type="ECO:0000256" key="1">
    <source>
        <dbReference type="SAM" id="Phobius"/>
    </source>
</evidence>
<keyword evidence="1" id="KW-1133">Transmembrane helix</keyword>
<keyword evidence="1" id="KW-0812">Transmembrane</keyword>
<evidence type="ECO:0000313" key="3">
    <source>
        <dbReference type="Proteomes" id="UP001163878"/>
    </source>
</evidence>
<reference evidence="2" key="1">
    <citation type="submission" date="2022-10" db="EMBL/GenBank/DDBJ databases">
        <title>Cytochrome P450 Catalyzes Benzene Ring Formation in the Biosynthesis of Trialkyl-Substituted Aromatic Polyketides.</title>
        <authorList>
            <person name="Zhao E."/>
            <person name="Ge H."/>
        </authorList>
    </citation>
    <scope>NUCLEOTIDE SEQUENCE</scope>
    <source>
        <strain evidence="2">NA0869</strain>
    </source>
</reference>
<protein>
    <submittedName>
        <fullName evidence="2">Uncharacterized protein</fullName>
    </submittedName>
</protein>
<dbReference type="EMBL" id="CP107567">
    <property type="protein sequence ID" value="UYQ64056.1"/>
    <property type="molecule type" value="Genomic_DNA"/>
</dbReference>
<sequence>MGDIAKGVLGGGWSLVAGWILPTAINLAVFFSAVAPGLRGTALMERLWPASSAHTMLLLLVASVLLGLVLNALQAPLYRLLEGYLLWPRRVYDRGCRVQRARKEAIAARIERTGVRAPIQAALLQERLARYPAADEQIAPTRLGNAIRRFEEYGYDRYRLDTQVLWNELTGTAPKDVGRQVDTARSSADFFVALLYGHGATAAAALAALPVGTPDVPLLIVTAVVLLLLVPVWYRAAVAATDEWAAAVRALVNTGRKPLADALGLVLPQDLGKEREMWLLVTRMSRRPYRPAADAAFAPYRAEPAPPGCCPPQPPAR</sequence>
<feature type="transmembrane region" description="Helical" evidence="1">
    <location>
        <begin position="12"/>
        <end position="35"/>
    </location>
</feature>
<dbReference type="Proteomes" id="UP001163878">
    <property type="component" value="Chromosome"/>
</dbReference>
<gene>
    <name evidence="2" type="ORF">OGH68_23035</name>
</gene>
<evidence type="ECO:0000313" key="2">
    <source>
        <dbReference type="EMBL" id="UYQ64056.1"/>
    </source>
</evidence>